<evidence type="ECO:0000313" key="3">
    <source>
        <dbReference type="EMBL" id="EME43734.1"/>
    </source>
</evidence>
<feature type="domain" description="AMP-dependent synthetase/ligase" evidence="1">
    <location>
        <begin position="28"/>
        <end position="391"/>
    </location>
</feature>
<dbReference type="InterPro" id="IPR045851">
    <property type="entry name" value="AMP-bd_C_sf"/>
</dbReference>
<name>N1PMT7_DOTSN</name>
<dbReference type="PANTHER" id="PTHR24096:SF265">
    <property type="entry name" value="ENZYME, PUTATIVE (AFU_ORTHOLOGUE AFUA_5G14270)-RELATED"/>
    <property type="match status" value="1"/>
</dbReference>
<dbReference type="EMBL" id="KB446539">
    <property type="protein sequence ID" value="EME43734.1"/>
    <property type="molecule type" value="Genomic_DNA"/>
</dbReference>
<dbReference type="CDD" id="cd05911">
    <property type="entry name" value="Firefly_Luc_like"/>
    <property type="match status" value="1"/>
</dbReference>
<evidence type="ECO:0000313" key="4">
    <source>
        <dbReference type="Proteomes" id="UP000016933"/>
    </source>
</evidence>
<dbReference type="STRING" id="675120.N1PMT7"/>
<dbReference type="InterPro" id="IPR020845">
    <property type="entry name" value="AMP-binding_CS"/>
</dbReference>
<evidence type="ECO:0000259" key="1">
    <source>
        <dbReference type="Pfam" id="PF00501"/>
    </source>
</evidence>
<gene>
    <name evidence="3" type="ORF">DOTSEDRAFT_62337</name>
</gene>
<dbReference type="PANTHER" id="PTHR24096">
    <property type="entry name" value="LONG-CHAIN-FATTY-ACID--COA LIGASE"/>
    <property type="match status" value="1"/>
</dbReference>
<dbReference type="OMA" id="WVRGPWI"/>
<dbReference type="InterPro" id="IPR000873">
    <property type="entry name" value="AMP-dep_synth/lig_dom"/>
</dbReference>
<keyword evidence="4" id="KW-1185">Reference proteome</keyword>
<accession>N1PMT7</accession>
<reference evidence="4" key="1">
    <citation type="journal article" date="2012" name="PLoS Genet.">
        <title>The genomes of the fungal plant pathogens Cladosporium fulvum and Dothistroma septosporum reveal adaptation to different hosts and lifestyles but also signatures of common ancestry.</title>
        <authorList>
            <person name="de Wit P.J.G.M."/>
            <person name="van der Burgt A."/>
            <person name="Oekmen B."/>
            <person name="Stergiopoulos I."/>
            <person name="Abd-Elsalam K.A."/>
            <person name="Aerts A.L."/>
            <person name="Bahkali A.H."/>
            <person name="Beenen H.G."/>
            <person name="Chettri P."/>
            <person name="Cox M.P."/>
            <person name="Datema E."/>
            <person name="de Vries R.P."/>
            <person name="Dhillon B."/>
            <person name="Ganley A.R."/>
            <person name="Griffiths S.A."/>
            <person name="Guo Y."/>
            <person name="Hamelin R.C."/>
            <person name="Henrissat B."/>
            <person name="Kabir M.S."/>
            <person name="Jashni M.K."/>
            <person name="Kema G."/>
            <person name="Klaubauf S."/>
            <person name="Lapidus A."/>
            <person name="Levasseur A."/>
            <person name="Lindquist E."/>
            <person name="Mehrabi R."/>
            <person name="Ohm R.A."/>
            <person name="Owen T.J."/>
            <person name="Salamov A."/>
            <person name="Schwelm A."/>
            <person name="Schijlen E."/>
            <person name="Sun H."/>
            <person name="van den Burg H.A."/>
            <person name="van Ham R.C.H.J."/>
            <person name="Zhang S."/>
            <person name="Goodwin S.B."/>
            <person name="Grigoriev I.V."/>
            <person name="Collemare J."/>
            <person name="Bradshaw R.E."/>
        </authorList>
    </citation>
    <scope>NUCLEOTIDE SEQUENCE [LARGE SCALE GENOMIC DNA]</scope>
    <source>
        <strain evidence="4">NZE10 / CBS 128990</strain>
    </source>
</reference>
<dbReference type="eggNOG" id="KOG1176">
    <property type="taxonomic scope" value="Eukaryota"/>
</dbReference>
<dbReference type="Gene3D" id="3.40.50.12780">
    <property type="entry name" value="N-terminal domain of ligase-like"/>
    <property type="match status" value="1"/>
</dbReference>
<dbReference type="InterPro" id="IPR042099">
    <property type="entry name" value="ANL_N_sf"/>
</dbReference>
<evidence type="ECO:0000259" key="2">
    <source>
        <dbReference type="Pfam" id="PF13193"/>
    </source>
</evidence>
<dbReference type="InterPro" id="IPR025110">
    <property type="entry name" value="AMP-bd_C"/>
</dbReference>
<dbReference type="AlphaFoldDB" id="N1PMT7"/>
<feature type="domain" description="AMP-binding enzyme C-terminal" evidence="2">
    <location>
        <begin position="443"/>
        <end position="521"/>
    </location>
</feature>
<dbReference type="SUPFAM" id="SSF56801">
    <property type="entry name" value="Acetyl-CoA synthetase-like"/>
    <property type="match status" value="1"/>
</dbReference>
<dbReference type="GO" id="GO:0016405">
    <property type="term" value="F:CoA-ligase activity"/>
    <property type="evidence" value="ECO:0007669"/>
    <property type="project" value="TreeGrafter"/>
</dbReference>
<dbReference type="OrthoDB" id="6509636at2759"/>
<dbReference type="PROSITE" id="PS00455">
    <property type="entry name" value="AMP_BINDING"/>
    <property type="match status" value="1"/>
</dbReference>
<sequence>MPFLAEQHMDIPSTDLLSWYFDSPQFDQDRPLYIDALDTTKYWTANQCRKAIRQLAAGFRRLGLKNGDCVCIHAFNSLDYPVLVNGIVGFGGVYTGCNPTYTAYELEHHLRASRAAIVIVEPDLLETCYEAAAKVGLPRERILLFADADKDGLKSWRSLFTAGEIDWPRINDAPTAQATTAALLFSSGTTGLPKAAMLSHHNLIAQQVLFWEWGTPSWEKRRLVALPMFHAATTPLCHFSPLRTGDQMFILRRFEIESFLRCIDLHQINMGAFVPPMVHAIMSSPWSKKYSLKSIRQAHAGAAPLDAGSQTRFKSLLAPDSSLTQVWGMTETTCSCSALPFSHGDDPSGSVGHMLPCMDAKLCDDDGKDVTAFDVRGELCVRGPLVTQGYYLNPQANTRDWDSEGFFHTGDIAYRDSKSKLWYIVDRKKELIKVRGFQVSPSEIEGSLLEHPDIIDAAVIGVPARNLKDGEFPRAYVTLCPGSTLTIDGIHKLVRTQLANYKQCAGGVIIGAEIPKSPSGKILKRLLVTRAKEEMAQERQGARL</sequence>
<protein>
    <submittedName>
        <fullName evidence="3">Uncharacterized protein</fullName>
    </submittedName>
</protein>
<dbReference type="Gene3D" id="3.30.300.30">
    <property type="match status" value="1"/>
</dbReference>
<dbReference type="Proteomes" id="UP000016933">
    <property type="component" value="Unassembled WGS sequence"/>
</dbReference>
<dbReference type="Pfam" id="PF00501">
    <property type="entry name" value="AMP-binding"/>
    <property type="match status" value="1"/>
</dbReference>
<organism evidence="3 4">
    <name type="scientific">Dothistroma septosporum (strain NZE10 / CBS 128990)</name>
    <name type="common">Red band needle blight fungus</name>
    <name type="synonym">Mycosphaerella pini</name>
    <dbReference type="NCBI Taxonomy" id="675120"/>
    <lineage>
        <taxon>Eukaryota</taxon>
        <taxon>Fungi</taxon>
        <taxon>Dikarya</taxon>
        <taxon>Ascomycota</taxon>
        <taxon>Pezizomycotina</taxon>
        <taxon>Dothideomycetes</taxon>
        <taxon>Dothideomycetidae</taxon>
        <taxon>Mycosphaerellales</taxon>
        <taxon>Mycosphaerellaceae</taxon>
        <taxon>Dothistroma</taxon>
    </lineage>
</organism>
<proteinExistence type="predicted"/>
<dbReference type="GO" id="GO:0019748">
    <property type="term" value="P:secondary metabolic process"/>
    <property type="evidence" value="ECO:0007669"/>
    <property type="project" value="TreeGrafter"/>
</dbReference>
<dbReference type="HOGENOM" id="CLU_000022_59_2_1"/>
<reference evidence="3 4" key="2">
    <citation type="journal article" date="2012" name="PLoS Pathog.">
        <title>Diverse lifestyles and strategies of plant pathogenesis encoded in the genomes of eighteen Dothideomycetes fungi.</title>
        <authorList>
            <person name="Ohm R.A."/>
            <person name="Feau N."/>
            <person name="Henrissat B."/>
            <person name="Schoch C.L."/>
            <person name="Horwitz B.A."/>
            <person name="Barry K.W."/>
            <person name="Condon B.J."/>
            <person name="Copeland A.C."/>
            <person name="Dhillon B."/>
            <person name="Glaser F."/>
            <person name="Hesse C.N."/>
            <person name="Kosti I."/>
            <person name="LaButti K."/>
            <person name="Lindquist E.A."/>
            <person name="Lucas S."/>
            <person name="Salamov A.A."/>
            <person name="Bradshaw R.E."/>
            <person name="Ciuffetti L."/>
            <person name="Hamelin R.C."/>
            <person name="Kema G.H.J."/>
            <person name="Lawrence C."/>
            <person name="Scott J.A."/>
            <person name="Spatafora J.W."/>
            <person name="Turgeon B.G."/>
            <person name="de Wit P.J.G.M."/>
            <person name="Zhong S."/>
            <person name="Goodwin S.B."/>
            <person name="Grigoriev I.V."/>
        </authorList>
    </citation>
    <scope>NUCLEOTIDE SEQUENCE [LARGE SCALE GENOMIC DNA]</scope>
    <source>
        <strain evidence="4">NZE10 / CBS 128990</strain>
    </source>
</reference>
<dbReference type="Pfam" id="PF13193">
    <property type="entry name" value="AMP-binding_C"/>
    <property type="match status" value="1"/>
</dbReference>